<dbReference type="InterPro" id="IPR001304">
    <property type="entry name" value="C-type_lectin-like"/>
</dbReference>
<feature type="domain" description="C-type lectin" evidence="2">
    <location>
        <begin position="467"/>
        <end position="594"/>
    </location>
</feature>
<dbReference type="AlphaFoldDB" id="A0A8S1DFY1"/>
<organism evidence="3 4">
    <name type="scientific">Cloeon dipterum</name>
    <dbReference type="NCBI Taxonomy" id="197152"/>
    <lineage>
        <taxon>Eukaryota</taxon>
        <taxon>Metazoa</taxon>
        <taxon>Ecdysozoa</taxon>
        <taxon>Arthropoda</taxon>
        <taxon>Hexapoda</taxon>
        <taxon>Insecta</taxon>
        <taxon>Pterygota</taxon>
        <taxon>Palaeoptera</taxon>
        <taxon>Ephemeroptera</taxon>
        <taxon>Pisciforma</taxon>
        <taxon>Baetidae</taxon>
        <taxon>Cloeon</taxon>
    </lineage>
</organism>
<dbReference type="PANTHER" id="PTHR22802:SF458">
    <property type="entry name" value="C-TYPE LECTIN DOMAIN-CONTAINING PROTEIN"/>
    <property type="match status" value="1"/>
</dbReference>
<feature type="domain" description="C-type lectin" evidence="2">
    <location>
        <begin position="284"/>
        <end position="406"/>
    </location>
</feature>
<evidence type="ECO:0000313" key="3">
    <source>
        <dbReference type="EMBL" id="CAB3379700.1"/>
    </source>
</evidence>
<sequence length="598" mass="66498">MHAVFIMRHHHAAFWIFTVLIALSGKTLTQEYQYQYGNSEEDYKESGSDSDGFAVAIDQSASGATGATCPTCPKGPSCNTKAESFNASSGQSLNMAIRGNFRNGCNKTYFFSSESAKFEEAQSKCCSLGMRILSVESKDELNCISRVRKEKTDDYDFYWTSGRLSSECSQSVAWCVTGRVADKEPLWKRTGSTNQFGDCVVLKLYGASTETNQLSGLDRMACDRRMSFICEPRAVKHASQDVARSKQGGCSQPVCPAVTCKRGNYFDSIGRLNLPESLGSLQIIKGQIYAISKVKKTFKEAAEACCSIDMRLISVENKAKGNMLEDYLEINEQYWTSGSDLGCEGKFGWCSQGGMEFGDNIPWLYNEPNNGDGNENCVNIDIIAWDNVKFKLNDNNCDKKMKFICESNKLMEINPSVTTLAPPVVPTIAHCTKAVCPVHDCNTKSDLEVPFDDMEFVNLTFGAPRKACGKTFYFSKNRTTFANAGRACECSMKLKPVSIETDADIKCFTGVVRQEYRKKNATLWTSGSDEMCPGKYTWCNTNKLMAPGAKWRIGEPSKSNWMQACIAIHIGNNMDELNGLADYKCTRKFRFVCELINT</sequence>
<protein>
    <recommendedName>
        <fullName evidence="2">C-type lectin domain-containing protein</fullName>
    </recommendedName>
</protein>
<dbReference type="Proteomes" id="UP000494165">
    <property type="component" value="Unassembled WGS sequence"/>
</dbReference>
<feature type="domain" description="C-type lectin" evidence="2">
    <location>
        <begin position="106"/>
        <end position="231"/>
    </location>
</feature>
<dbReference type="SUPFAM" id="SSF56436">
    <property type="entry name" value="C-type lectin-like"/>
    <property type="match status" value="3"/>
</dbReference>
<keyword evidence="1" id="KW-0732">Signal</keyword>
<dbReference type="InterPro" id="IPR016187">
    <property type="entry name" value="CTDL_fold"/>
</dbReference>
<dbReference type="OrthoDB" id="6340082at2759"/>
<evidence type="ECO:0000259" key="2">
    <source>
        <dbReference type="PROSITE" id="PS50041"/>
    </source>
</evidence>
<dbReference type="InterPro" id="IPR016186">
    <property type="entry name" value="C-type_lectin-like/link_sf"/>
</dbReference>
<keyword evidence="4" id="KW-1185">Reference proteome</keyword>
<dbReference type="PANTHER" id="PTHR22802">
    <property type="entry name" value="C-TYPE LECTIN SUPERFAMILY MEMBER"/>
    <property type="match status" value="1"/>
</dbReference>
<reference evidence="3 4" key="1">
    <citation type="submission" date="2020-04" db="EMBL/GenBank/DDBJ databases">
        <authorList>
            <person name="Alioto T."/>
            <person name="Alioto T."/>
            <person name="Gomez Garrido J."/>
        </authorList>
    </citation>
    <scope>NUCLEOTIDE SEQUENCE [LARGE SCALE GENOMIC DNA]</scope>
</reference>
<accession>A0A8S1DFY1</accession>
<evidence type="ECO:0000256" key="1">
    <source>
        <dbReference type="SAM" id="SignalP"/>
    </source>
</evidence>
<comment type="caution">
    <text evidence="3">The sequence shown here is derived from an EMBL/GenBank/DDBJ whole genome shotgun (WGS) entry which is preliminary data.</text>
</comment>
<dbReference type="Pfam" id="PF00059">
    <property type="entry name" value="Lectin_C"/>
    <property type="match status" value="3"/>
</dbReference>
<dbReference type="CDD" id="cd00037">
    <property type="entry name" value="CLECT"/>
    <property type="match status" value="2"/>
</dbReference>
<feature type="signal peptide" evidence="1">
    <location>
        <begin position="1"/>
        <end position="29"/>
    </location>
</feature>
<feature type="chain" id="PRO_5035934579" description="C-type lectin domain-containing protein" evidence="1">
    <location>
        <begin position="30"/>
        <end position="598"/>
    </location>
</feature>
<dbReference type="InterPro" id="IPR051004">
    <property type="entry name" value="DC-SIGN_domain-containing"/>
</dbReference>
<dbReference type="SMART" id="SM00034">
    <property type="entry name" value="CLECT"/>
    <property type="match status" value="3"/>
</dbReference>
<dbReference type="PROSITE" id="PS50041">
    <property type="entry name" value="C_TYPE_LECTIN_2"/>
    <property type="match status" value="3"/>
</dbReference>
<dbReference type="EMBL" id="CADEPI010000192">
    <property type="protein sequence ID" value="CAB3379700.1"/>
    <property type="molecule type" value="Genomic_DNA"/>
</dbReference>
<dbReference type="Gene3D" id="3.10.100.10">
    <property type="entry name" value="Mannose-Binding Protein A, subunit A"/>
    <property type="match status" value="3"/>
</dbReference>
<proteinExistence type="predicted"/>
<gene>
    <name evidence="3" type="ORF">CLODIP_2_CD10416</name>
</gene>
<evidence type="ECO:0000313" key="4">
    <source>
        <dbReference type="Proteomes" id="UP000494165"/>
    </source>
</evidence>
<name>A0A8S1DFY1_9INSE</name>